<evidence type="ECO:0000313" key="3">
    <source>
        <dbReference type="Proteomes" id="UP000321562"/>
    </source>
</evidence>
<organism evidence="2 3">
    <name type="scientific">Paracoccus aurantiacus</name>
    <dbReference type="NCBI Taxonomy" id="2599412"/>
    <lineage>
        <taxon>Bacteria</taxon>
        <taxon>Pseudomonadati</taxon>
        <taxon>Pseudomonadota</taxon>
        <taxon>Alphaproteobacteria</taxon>
        <taxon>Rhodobacterales</taxon>
        <taxon>Paracoccaceae</taxon>
        <taxon>Paracoccus</taxon>
    </lineage>
</organism>
<dbReference type="Proteomes" id="UP000321562">
    <property type="component" value="Unassembled WGS sequence"/>
</dbReference>
<accession>A0A5C6RQ23</accession>
<name>A0A5C6RQ23_9RHOB</name>
<dbReference type="EMBL" id="VOPL01000013">
    <property type="protein sequence ID" value="TXB64418.1"/>
    <property type="molecule type" value="Genomic_DNA"/>
</dbReference>
<keyword evidence="1" id="KW-0732">Signal</keyword>
<evidence type="ECO:0000313" key="2">
    <source>
        <dbReference type="EMBL" id="TXB64418.1"/>
    </source>
</evidence>
<dbReference type="RefSeq" id="WP_147101169.1">
    <property type="nucleotide sequence ID" value="NZ_JBHUFH010000033.1"/>
</dbReference>
<gene>
    <name evidence="2" type="ORF">FQV27_17870</name>
</gene>
<reference evidence="2 3" key="1">
    <citation type="submission" date="2019-08" db="EMBL/GenBank/DDBJ databases">
        <authorList>
            <person name="Ye J."/>
        </authorList>
    </citation>
    <scope>NUCLEOTIDE SEQUENCE [LARGE SCALE GENOMIC DNA]</scope>
    <source>
        <strain evidence="2 3">TK008</strain>
    </source>
</reference>
<comment type="caution">
    <text evidence="2">The sequence shown here is derived from an EMBL/GenBank/DDBJ whole genome shotgun (WGS) entry which is preliminary data.</text>
</comment>
<dbReference type="AlphaFoldDB" id="A0A5C6RQ23"/>
<proteinExistence type="predicted"/>
<evidence type="ECO:0000256" key="1">
    <source>
        <dbReference type="SAM" id="SignalP"/>
    </source>
</evidence>
<protein>
    <submittedName>
        <fullName evidence="2">Uncharacterized protein</fullName>
    </submittedName>
</protein>
<keyword evidence="3" id="KW-1185">Reference proteome</keyword>
<dbReference type="OrthoDB" id="7866523at2"/>
<sequence>MRRLFALILLLAACGSARAQDRICLPPAEPIVPIDDATFSEYADLIAEEFERYFSEVSPYIACLDAVRQHTFARAREISEQHRAFWDRADSLGLTEDAAPYVE</sequence>
<feature type="chain" id="PRO_5022888633" evidence="1">
    <location>
        <begin position="20"/>
        <end position="103"/>
    </location>
</feature>
<feature type="signal peptide" evidence="1">
    <location>
        <begin position="1"/>
        <end position="19"/>
    </location>
</feature>